<comment type="caution">
    <text evidence="1">The sequence shown here is derived from an EMBL/GenBank/DDBJ whole genome shotgun (WGS) entry which is preliminary data.</text>
</comment>
<reference evidence="1 2" key="1">
    <citation type="submission" date="2016-01" db="EMBL/GenBank/DDBJ databases">
        <title>Amycolatopsis coloradensis genome sequencing and assembly.</title>
        <authorList>
            <person name="Mayilraj S."/>
        </authorList>
    </citation>
    <scope>NUCLEOTIDE SEQUENCE [LARGE SCALE GENOMIC DNA]</scope>
    <source>
        <strain evidence="1 2">DSM 44225</strain>
    </source>
</reference>
<gene>
    <name evidence="1" type="ORF">BS329_20930</name>
</gene>
<dbReference type="AlphaFoldDB" id="A0A1R0KR23"/>
<proteinExistence type="predicted"/>
<accession>A0A1R0KR23</accession>
<sequence>MAARLQTAHDGHLRRLAGPLYQATDELAECTDEISRSADHLARVRVARRAILVHHPRAAPTPGITTGSTDCTIDFHAAHD</sequence>
<organism evidence="1 2">
    <name type="scientific">Amycolatopsis coloradensis</name>
    <dbReference type="NCBI Taxonomy" id="76021"/>
    <lineage>
        <taxon>Bacteria</taxon>
        <taxon>Bacillati</taxon>
        <taxon>Actinomycetota</taxon>
        <taxon>Actinomycetes</taxon>
        <taxon>Pseudonocardiales</taxon>
        <taxon>Pseudonocardiaceae</taxon>
        <taxon>Amycolatopsis</taxon>
    </lineage>
</organism>
<evidence type="ECO:0000313" key="2">
    <source>
        <dbReference type="Proteomes" id="UP000187486"/>
    </source>
</evidence>
<name>A0A1R0KR23_9PSEU</name>
<keyword evidence="2" id="KW-1185">Reference proteome</keyword>
<dbReference type="Proteomes" id="UP000187486">
    <property type="component" value="Unassembled WGS sequence"/>
</dbReference>
<dbReference type="EMBL" id="MQUQ01000011">
    <property type="protein sequence ID" value="OLZ50086.1"/>
    <property type="molecule type" value="Genomic_DNA"/>
</dbReference>
<protein>
    <submittedName>
        <fullName evidence="1">Uncharacterized protein</fullName>
    </submittedName>
</protein>
<evidence type="ECO:0000313" key="1">
    <source>
        <dbReference type="EMBL" id="OLZ50086.1"/>
    </source>
</evidence>